<protein>
    <recommendedName>
        <fullName evidence="2">Phosphoglycolate phosphatase</fullName>
    </recommendedName>
</protein>
<dbReference type="PANTHER" id="PTHR43434:SF1">
    <property type="entry name" value="PHOSPHOGLYCOLATE PHOSPHATASE"/>
    <property type="match status" value="1"/>
</dbReference>
<sequence length="144" mass="15918">MFDLDGTLVDSLEDLAGSMNAVLEKCGYETHELQAYRRFIGDGMITLVRRALPAAIVKNDRIVNSCVEAVNDEYGRNWSCRTKPYPGIKKLLYSLVETGIRTAVLSNKPNHLTQLVVTKLLSGNIFDVVRGHQEGVAKKPDPAS</sequence>
<dbReference type="InterPro" id="IPR041492">
    <property type="entry name" value="HAD_2"/>
</dbReference>
<accession>A0A382W1L4</accession>
<dbReference type="AlphaFoldDB" id="A0A382W1L4"/>
<dbReference type="GO" id="GO:0005829">
    <property type="term" value="C:cytosol"/>
    <property type="evidence" value="ECO:0007669"/>
    <property type="project" value="TreeGrafter"/>
</dbReference>
<feature type="non-terminal residue" evidence="1">
    <location>
        <position position="144"/>
    </location>
</feature>
<evidence type="ECO:0000313" key="1">
    <source>
        <dbReference type="EMBL" id="SVD52629.1"/>
    </source>
</evidence>
<dbReference type="InterPro" id="IPR023214">
    <property type="entry name" value="HAD_sf"/>
</dbReference>
<dbReference type="SFLD" id="SFLDG01129">
    <property type="entry name" value="C1.5:_HAD__Beta-PGM__Phosphata"/>
    <property type="match status" value="1"/>
</dbReference>
<dbReference type="Gene3D" id="1.10.150.240">
    <property type="entry name" value="Putative phosphatase, domain 2"/>
    <property type="match status" value="1"/>
</dbReference>
<dbReference type="EMBL" id="UINC01156294">
    <property type="protein sequence ID" value="SVD52629.1"/>
    <property type="molecule type" value="Genomic_DNA"/>
</dbReference>
<dbReference type="GO" id="GO:0008967">
    <property type="term" value="F:phosphoglycolate phosphatase activity"/>
    <property type="evidence" value="ECO:0007669"/>
    <property type="project" value="TreeGrafter"/>
</dbReference>
<dbReference type="SFLD" id="SFLDS00003">
    <property type="entry name" value="Haloacid_Dehalogenase"/>
    <property type="match status" value="1"/>
</dbReference>
<gene>
    <name evidence="1" type="ORF">METZ01_LOCUS405483</name>
</gene>
<reference evidence="1" key="1">
    <citation type="submission" date="2018-05" db="EMBL/GenBank/DDBJ databases">
        <authorList>
            <person name="Lanie J.A."/>
            <person name="Ng W.-L."/>
            <person name="Kazmierczak K.M."/>
            <person name="Andrzejewski T.M."/>
            <person name="Davidsen T.M."/>
            <person name="Wayne K.J."/>
            <person name="Tettelin H."/>
            <person name="Glass J.I."/>
            <person name="Rusch D."/>
            <person name="Podicherti R."/>
            <person name="Tsui H.-C.T."/>
            <person name="Winkler M.E."/>
        </authorList>
    </citation>
    <scope>NUCLEOTIDE SEQUENCE</scope>
</reference>
<dbReference type="Gene3D" id="3.40.50.1000">
    <property type="entry name" value="HAD superfamily/HAD-like"/>
    <property type="match status" value="1"/>
</dbReference>
<proteinExistence type="predicted"/>
<organism evidence="1">
    <name type="scientific">marine metagenome</name>
    <dbReference type="NCBI Taxonomy" id="408172"/>
    <lineage>
        <taxon>unclassified sequences</taxon>
        <taxon>metagenomes</taxon>
        <taxon>ecological metagenomes</taxon>
    </lineage>
</organism>
<dbReference type="SUPFAM" id="SSF56784">
    <property type="entry name" value="HAD-like"/>
    <property type="match status" value="1"/>
</dbReference>
<dbReference type="Pfam" id="PF13419">
    <property type="entry name" value="HAD_2"/>
    <property type="match status" value="1"/>
</dbReference>
<dbReference type="PANTHER" id="PTHR43434">
    <property type="entry name" value="PHOSPHOGLYCOLATE PHOSPHATASE"/>
    <property type="match status" value="1"/>
</dbReference>
<name>A0A382W1L4_9ZZZZ</name>
<dbReference type="InterPro" id="IPR050155">
    <property type="entry name" value="HAD-like_hydrolase_sf"/>
</dbReference>
<dbReference type="InterPro" id="IPR036412">
    <property type="entry name" value="HAD-like_sf"/>
</dbReference>
<dbReference type="GO" id="GO:0006281">
    <property type="term" value="P:DNA repair"/>
    <property type="evidence" value="ECO:0007669"/>
    <property type="project" value="TreeGrafter"/>
</dbReference>
<evidence type="ECO:0008006" key="2">
    <source>
        <dbReference type="Google" id="ProtNLM"/>
    </source>
</evidence>
<dbReference type="InterPro" id="IPR023198">
    <property type="entry name" value="PGP-like_dom2"/>
</dbReference>